<name>A8NKT2_COPC7</name>
<dbReference type="InParanoid" id="A8NKT2"/>
<comment type="caution">
    <text evidence="1">The sequence shown here is derived from an EMBL/GenBank/DDBJ whole genome shotgun (WGS) entry which is preliminary data.</text>
</comment>
<evidence type="ECO:0000313" key="2">
    <source>
        <dbReference type="Proteomes" id="UP000001861"/>
    </source>
</evidence>
<accession>A8NKT2</accession>
<dbReference type="VEuPathDB" id="FungiDB:CC1G_10856"/>
<dbReference type="GeneID" id="6011053"/>
<organism evidence="1 2">
    <name type="scientific">Coprinopsis cinerea (strain Okayama-7 / 130 / ATCC MYA-4618 / FGSC 9003)</name>
    <name type="common">Inky cap fungus</name>
    <name type="synonym">Hormographiella aspergillata</name>
    <dbReference type="NCBI Taxonomy" id="240176"/>
    <lineage>
        <taxon>Eukaryota</taxon>
        <taxon>Fungi</taxon>
        <taxon>Dikarya</taxon>
        <taxon>Basidiomycota</taxon>
        <taxon>Agaricomycotina</taxon>
        <taxon>Agaricomycetes</taxon>
        <taxon>Agaricomycetidae</taxon>
        <taxon>Agaricales</taxon>
        <taxon>Agaricineae</taxon>
        <taxon>Psathyrellaceae</taxon>
        <taxon>Coprinopsis</taxon>
    </lineage>
</organism>
<reference evidence="1 2" key="1">
    <citation type="journal article" date="2010" name="Proc. Natl. Acad. Sci. U.S.A.">
        <title>Insights into evolution of multicellular fungi from the assembled chromosomes of the mushroom Coprinopsis cinerea (Coprinus cinereus).</title>
        <authorList>
            <person name="Stajich J.E."/>
            <person name="Wilke S.K."/>
            <person name="Ahren D."/>
            <person name="Au C.H."/>
            <person name="Birren B.W."/>
            <person name="Borodovsky M."/>
            <person name="Burns C."/>
            <person name="Canback B."/>
            <person name="Casselton L.A."/>
            <person name="Cheng C.K."/>
            <person name="Deng J."/>
            <person name="Dietrich F.S."/>
            <person name="Fargo D.C."/>
            <person name="Farman M.L."/>
            <person name="Gathman A.C."/>
            <person name="Goldberg J."/>
            <person name="Guigo R."/>
            <person name="Hoegger P.J."/>
            <person name="Hooker J.B."/>
            <person name="Huggins A."/>
            <person name="James T.Y."/>
            <person name="Kamada T."/>
            <person name="Kilaru S."/>
            <person name="Kodira C."/>
            <person name="Kues U."/>
            <person name="Kupfer D."/>
            <person name="Kwan H.S."/>
            <person name="Lomsadze A."/>
            <person name="Li W."/>
            <person name="Lilly W.W."/>
            <person name="Ma L.J."/>
            <person name="Mackey A.J."/>
            <person name="Manning G."/>
            <person name="Martin F."/>
            <person name="Muraguchi H."/>
            <person name="Natvig D.O."/>
            <person name="Palmerini H."/>
            <person name="Ramesh M.A."/>
            <person name="Rehmeyer C.J."/>
            <person name="Roe B.A."/>
            <person name="Shenoy N."/>
            <person name="Stanke M."/>
            <person name="Ter-Hovhannisyan V."/>
            <person name="Tunlid A."/>
            <person name="Velagapudi R."/>
            <person name="Vision T.J."/>
            <person name="Zeng Q."/>
            <person name="Zolan M.E."/>
            <person name="Pukkila P.J."/>
        </authorList>
    </citation>
    <scope>NUCLEOTIDE SEQUENCE [LARGE SCALE GENOMIC DNA]</scope>
    <source>
        <strain evidence="2">Okayama-7 / 130 / ATCC MYA-4618 / FGSC 9003</strain>
    </source>
</reference>
<dbReference type="KEGG" id="cci:CC1G_10856"/>
<evidence type="ECO:0000313" key="1">
    <source>
        <dbReference type="EMBL" id="EAU87262.2"/>
    </source>
</evidence>
<sequence length="155" mass="17805">MTSLNATENEGSNGGDIHMQYQTPIKSKAKVKLDLWDDEELNNMFTQDENGEWVHRGETMNFFDQPMTEYDNYEDYERQPSSMPLSQEDKELCGCSTCVKLFGSRLGGLEMETFLKLGVDEQNREEEVVPETDDDDDSYSKLKVRDLVLIVLSLV</sequence>
<gene>
    <name evidence="1" type="ORF">CC1G_10856</name>
</gene>
<dbReference type="Proteomes" id="UP000001861">
    <property type="component" value="Unassembled WGS sequence"/>
</dbReference>
<dbReference type="EMBL" id="AACS02000010">
    <property type="protein sequence ID" value="EAU87262.2"/>
    <property type="molecule type" value="Genomic_DNA"/>
</dbReference>
<dbReference type="AlphaFoldDB" id="A8NKT2"/>
<dbReference type="RefSeq" id="XP_001834538.2">
    <property type="nucleotide sequence ID" value="XM_001834486.2"/>
</dbReference>
<proteinExistence type="predicted"/>
<protein>
    <submittedName>
        <fullName evidence="1">Uncharacterized protein</fullName>
    </submittedName>
</protein>
<dbReference type="HOGENOM" id="CLU_1695373_0_0_1"/>
<keyword evidence="2" id="KW-1185">Reference proteome</keyword>